<name>A0A0H5P865_NOCFR</name>
<reference evidence="3" key="1">
    <citation type="submission" date="2015-03" db="EMBL/GenBank/DDBJ databases">
        <authorList>
            <consortium name="Pathogen Informatics"/>
        </authorList>
    </citation>
    <scope>NUCLEOTIDE SEQUENCE [LARGE SCALE GENOMIC DNA]</scope>
    <source>
        <strain evidence="3">NCTC11134</strain>
        <plasmid evidence="3">2</plasmid>
    </source>
</reference>
<dbReference type="KEGG" id="nfr:ERS450000_05531"/>
<geneLocation type="plasmid" evidence="2">
    <name>2</name>
</geneLocation>
<feature type="compositionally biased region" description="Basic and acidic residues" evidence="1">
    <location>
        <begin position="216"/>
        <end position="230"/>
    </location>
</feature>
<gene>
    <name evidence="2" type="ORF">ERS450000_05531</name>
</gene>
<proteinExistence type="predicted"/>
<dbReference type="RefSeq" id="WP_060594720.1">
    <property type="nucleotide sequence ID" value="NZ_CAACYE020000001.1"/>
</dbReference>
<dbReference type="Proteomes" id="UP000057820">
    <property type="component" value="Plasmid 2"/>
</dbReference>
<accession>A0A0H5P865</accession>
<sequence length="230" mass="24524">MAHGIERPADARRARAQFADTVLATVTGPDRIAALVDRIVGDRIEVGPLPVGPGGLVSATAVARPWPVRLTAVPERDWEFAMFLPMLLHVRVRIPGRTVVFSGAVAVRTTIALEPAGRCALAVRIAEIGRSDVRARLHPADTVAGLLGRLGRVERLVADRVRRVAAEVFDSPAVRELRHIDVAALIDRALWTDLLPAAPAPPLGAHGVSGGASRAPETHGRQLDRTDIPA</sequence>
<organism evidence="2 3">
    <name type="scientific">Nocardia farcinica</name>
    <dbReference type="NCBI Taxonomy" id="37329"/>
    <lineage>
        <taxon>Bacteria</taxon>
        <taxon>Bacillati</taxon>
        <taxon>Actinomycetota</taxon>
        <taxon>Actinomycetes</taxon>
        <taxon>Mycobacteriales</taxon>
        <taxon>Nocardiaceae</taxon>
        <taxon>Nocardia</taxon>
    </lineage>
</organism>
<feature type="region of interest" description="Disordered" evidence="1">
    <location>
        <begin position="205"/>
        <end position="230"/>
    </location>
</feature>
<keyword evidence="2" id="KW-0614">Plasmid</keyword>
<evidence type="ECO:0000313" key="3">
    <source>
        <dbReference type="Proteomes" id="UP000057820"/>
    </source>
</evidence>
<dbReference type="EMBL" id="LN868939">
    <property type="protein sequence ID" value="CRY83514.1"/>
    <property type="molecule type" value="Genomic_DNA"/>
</dbReference>
<dbReference type="AlphaFoldDB" id="A0A0H5P865"/>
<evidence type="ECO:0000313" key="2">
    <source>
        <dbReference type="EMBL" id="CRY83514.1"/>
    </source>
</evidence>
<evidence type="ECO:0000256" key="1">
    <source>
        <dbReference type="SAM" id="MobiDB-lite"/>
    </source>
</evidence>
<protein>
    <submittedName>
        <fullName evidence="2">Uncharacterized protein</fullName>
    </submittedName>
</protein>